<dbReference type="InterPro" id="IPR012338">
    <property type="entry name" value="Beta-lactam/transpept-like"/>
</dbReference>
<feature type="domain" description="Beta-lactamase-related" evidence="2">
    <location>
        <begin position="67"/>
        <end position="363"/>
    </location>
</feature>
<evidence type="ECO:0000313" key="4">
    <source>
        <dbReference type="Proteomes" id="UP000654075"/>
    </source>
</evidence>
<dbReference type="AlphaFoldDB" id="A0A813FN82"/>
<dbReference type="OMA" id="AYCCIAS"/>
<dbReference type="OrthoDB" id="5946976at2759"/>
<evidence type="ECO:0000259" key="2">
    <source>
        <dbReference type="Pfam" id="PF00144"/>
    </source>
</evidence>
<feature type="region of interest" description="Disordered" evidence="1">
    <location>
        <begin position="489"/>
        <end position="518"/>
    </location>
</feature>
<dbReference type="SUPFAM" id="SSF56601">
    <property type="entry name" value="beta-lactamase/transpeptidase-like"/>
    <property type="match status" value="1"/>
</dbReference>
<evidence type="ECO:0000256" key="1">
    <source>
        <dbReference type="SAM" id="MobiDB-lite"/>
    </source>
</evidence>
<organism evidence="3 4">
    <name type="scientific">Polarella glacialis</name>
    <name type="common">Dinoflagellate</name>
    <dbReference type="NCBI Taxonomy" id="89957"/>
    <lineage>
        <taxon>Eukaryota</taxon>
        <taxon>Sar</taxon>
        <taxon>Alveolata</taxon>
        <taxon>Dinophyceae</taxon>
        <taxon>Suessiales</taxon>
        <taxon>Suessiaceae</taxon>
        <taxon>Polarella</taxon>
    </lineage>
</organism>
<keyword evidence="4" id="KW-1185">Reference proteome</keyword>
<gene>
    <name evidence="3" type="ORF">PGLA1383_LOCUS31979</name>
</gene>
<dbReference type="Gene3D" id="3.40.710.10">
    <property type="entry name" value="DD-peptidase/beta-lactamase superfamily"/>
    <property type="match status" value="1"/>
</dbReference>
<dbReference type="PANTHER" id="PTHR43283">
    <property type="entry name" value="BETA-LACTAMASE-RELATED"/>
    <property type="match status" value="1"/>
</dbReference>
<evidence type="ECO:0000313" key="3">
    <source>
        <dbReference type="EMBL" id="CAE8614253.1"/>
    </source>
</evidence>
<feature type="non-terminal residue" evidence="3">
    <location>
        <position position="1"/>
    </location>
</feature>
<comment type="caution">
    <text evidence="3">The sequence shown here is derived from an EMBL/GenBank/DDBJ whole genome shotgun (WGS) entry which is preliminary data.</text>
</comment>
<dbReference type="Pfam" id="PF00144">
    <property type="entry name" value="Beta-lactamase"/>
    <property type="match status" value="1"/>
</dbReference>
<accession>A0A813FN82</accession>
<dbReference type="Proteomes" id="UP000654075">
    <property type="component" value="Unassembled WGS sequence"/>
</dbReference>
<dbReference type="EMBL" id="CAJNNV010025393">
    <property type="protein sequence ID" value="CAE8614253.1"/>
    <property type="molecule type" value="Genomic_DNA"/>
</dbReference>
<feature type="non-terminal residue" evidence="3">
    <location>
        <position position="518"/>
    </location>
</feature>
<sequence length="518" mass="56923">SNWQTWPHLKASFLNIEGVLDTAAVPGGPGPVAPLPTAPECLDLTKVPLPSWTGAKTVADLLPRLETDAFLVLYRGELVCEQYFGKQTSSGLHIVQSVTKSVVALLVGCEEELLTQRREPLERSSLLPELRGTGYEGATLEHLLDMTCATDFSEAYAEAEDAPAGGADMEGLCVAMGWHPPGHRDKSCPLPSTRSFLKRLKKRKRSAHGRAFDYQSSTAECLSWVLEAHTKLSFQELLSKRLWSQLGMEREARITVDADGKCGVSGGLLCTPRDLVRLGRALSAGGRSQSGAQLIPESFLEDTMSPDEEARQRYSKADPYGLAYRNSFWILKGESKRHRPSLMAYGIHGQVLWVDPSAELVVVKSEYTQVMEALLAVRRVAEISQLNKTSSPGLPLRGAHLDAEEVRDALLFATHLYPMAGPAETVNFWHEQCEGDACEQYSLGDGFCLMRASDYKQLEAHNVLKGDDLRRSRSGSQVLLVSSNCRVKALQPQERPGQENDTWPVRGSRAGRGTGYAD</sequence>
<name>A0A813FN82_POLGL</name>
<reference evidence="3" key="1">
    <citation type="submission" date="2021-02" db="EMBL/GenBank/DDBJ databases">
        <authorList>
            <person name="Dougan E. K."/>
            <person name="Rhodes N."/>
            <person name="Thang M."/>
            <person name="Chan C."/>
        </authorList>
    </citation>
    <scope>NUCLEOTIDE SEQUENCE</scope>
</reference>
<dbReference type="InterPro" id="IPR001466">
    <property type="entry name" value="Beta-lactam-related"/>
</dbReference>
<proteinExistence type="predicted"/>
<dbReference type="InterPro" id="IPR050789">
    <property type="entry name" value="Diverse_Enzym_Activities"/>
</dbReference>
<dbReference type="PANTHER" id="PTHR43283:SF7">
    <property type="entry name" value="BETA-LACTAMASE-RELATED DOMAIN-CONTAINING PROTEIN"/>
    <property type="match status" value="1"/>
</dbReference>
<protein>
    <recommendedName>
        <fullName evidence="2">Beta-lactamase-related domain-containing protein</fullName>
    </recommendedName>
</protein>